<comment type="subunit">
    <text evidence="3">The complex is composed of two ATP-binding proteins (HrtA), two transmembrane proteins (HrtB) and a solute-binding protein.</text>
</comment>
<accession>A0A2X3VHS0</accession>
<protein>
    <recommendedName>
        <fullName evidence="4">Putative hemin transport system permease protein HrtB</fullName>
    </recommendedName>
</protein>
<evidence type="ECO:0000313" key="14">
    <source>
        <dbReference type="Proteomes" id="UP000249495"/>
    </source>
</evidence>
<gene>
    <name evidence="13" type="ORF">NCTC12278_01489</name>
</gene>
<evidence type="ECO:0000256" key="5">
    <source>
        <dbReference type="ARBA" id="ARBA00022448"/>
    </source>
</evidence>
<evidence type="ECO:0000313" key="13">
    <source>
        <dbReference type="EMBL" id="SQF40910.1"/>
    </source>
</evidence>
<comment type="similarity">
    <text evidence="2">Belongs to the ABC-4 integral membrane protein family. HrtB subfamily.</text>
</comment>
<feature type="transmembrane region" description="Helical" evidence="11">
    <location>
        <begin position="228"/>
        <end position="252"/>
    </location>
</feature>
<evidence type="ECO:0000256" key="6">
    <source>
        <dbReference type="ARBA" id="ARBA00022475"/>
    </source>
</evidence>
<evidence type="ECO:0000256" key="11">
    <source>
        <dbReference type="SAM" id="Phobius"/>
    </source>
</evidence>
<reference evidence="13 14" key="1">
    <citation type="submission" date="2018-06" db="EMBL/GenBank/DDBJ databases">
        <authorList>
            <consortium name="Pathogen Informatics"/>
            <person name="Doyle S."/>
        </authorList>
    </citation>
    <scope>NUCLEOTIDE SEQUENCE [LARGE SCALE GENOMIC DNA]</scope>
    <source>
        <strain evidence="13 14">NCTC12278</strain>
    </source>
</reference>
<evidence type="ECO:0000256" key="10">
    <source>
        <dbReference type="ARBA" id="ARBA00024973"/>
    </source>
</evidence>
<dbReference type="STRING" id="1123303.GCA_000372425_01006"/>
<keyword evidence="5" id="KW-0813">Transport</keyword>
<dbReference type="InterPro" id="IPR003838">
    <property type="entry name" value="ABC3_permease_C"/>
</dbReference>
<sequence length="348" mass="37966">MFLALREIKYSKLRYSLVIGLMFLIAYLVFFLTGLAYGLAQKNREAVDTWQADQIVLTDEANGSLRVSHFSQQAFDQIKAPEKAELIQSSATVKNDEGDKIDVTFFGIIKNQFLRPDLVEGKMFSEKGEVVADISLKDSDGLNIGDQLKLSDGKELTIVGFTQKANFNVSPVLYMSQDTFYEATGQTGSKMISAVLVRGKVSQLPKGLDKLSISQFIEKLPGYRAQNITFSFMIGFLILIAALVIGIFIYILTLQKKAIFGVLKAQGVSSAYLAKSVIAQTFLLSLVAVGLGMGLTLLTALILPVAVPFQVNYLFFSGIGVLMVLMAVLGALFSILSIVKVDPLKAIG</sequence>
<name>A0A2X3VHS0_9STRE</name>
<dbReference type="PANTHER" id="PTHR43738">
    <property type="entry name" value="ABC TRANSPORTER, MEMBRANE PROTEIN"/>
    <property type="match status" value="1"/>
</dbReference>
<dbReference type="GO" id="GO:0005886">
    <property type="term" value="C:plasma membrane"/>
    <property type="evidence" value="ECO:0007669"/>
    <property type="project" value="UniProtKB-SubCell"/>
</dbReference>
<feature type="transmembrane region" description="Helical" evidence="11">
    <location>
        <begin position="313"/>
        <end position="339"/>
    </location>
</feature>
<dbReference type="PANTHER" id="PTHR43738:SF1">
    <property type="entry name" value="HEMIN TRANSPORT SYSTEM PERMEASE PROTEIN HRTB-RELATED"/>
    <property type="match status" value="1"/>
</dbReference>
<evidence type="ECO:0000256" key="9">
    <source>
        <dbReference type="ARBA" id="ARBA00023136"/>
    </source>
</evidence>
<evidence type="ECO:0000256" key="4">
    <source>
        <dbReference type="ARBA" id="ARBA00016962"/>
    </source>
</evidence>
<dbReference type="EMBL" id="LS483343">
    <property type="protein sequence ID" value="SQF40910.1"/>
    <property type="molecule type" value="Genomic_DNA"/>
</dbReference>
<keyword evidence="14" id="KW-1185">Reference proteome</keyword>
<dbReference type="RefSeq" id="WP_018030334.1">
    <property type="nucleotide sequence ID" value="NZ_LS483343.1"/>
</dbReference>
<keyword evidence="7 11" id="KW-0812">Transmembrane</keyword>
<keyword evidence="6" id="KW-1003">Cell membrane</keyword>
<organism evidence="13 14">
    <name type="scientific">Streptococcus ferus</name>
    <dbReference type="NCBI Taxonomy" id="1345"/>
    <lineage>
        <taxon>Bacteria</taxon>
        <taxon>Bacillati</taxon>
        <taxon>Bacillota</taxon>
        <taxon>Bacilli</taxon>
        <taxon>Lactobacillales</taxon>
        <taxon>Streptococcaceae</taxon>
        <taxon>Streptococcus</taxon>
    </lineage>
</organism>
<dbReference type="Proteomes" id="UP000249495">
    <property type="component" value="Chromosome 1"/>
</dbReference>
<feature type="transmembrane region" description="Helical" evidence="11">
    <location>
        <begin position="281"/>
        <end position="307"/>
    </location>
</feature>
<keyword evidence="9 11" id="KW-0472">Membrane</keyword>
<dbReference type="KEGG" id="sfer:NCTC12278_01489"/>
<dbReference type="InterPro" id="IPR051125">
    <property type="entry name" value="ABC-4/HrtB_transporter"/>
</dbReference>
<evidence type="ECO:0000256" key="2">
    <source>
        <dbReference type="ARBA" id="ARBA00008697"/>
    </source>
</evidence>
<proteinExistence type="inferred from homology"/>
<feature type="transmembrane region" description="Helical" evidence="11">
    <location>
        <begin position="15"/>
        <end position="40"/>
    </location>
</feature>
<evidence type="ECO:0000256" key="1">
    <source>
        <dbReference type="ARBA" id="ARBA00004651"/>
    </source>
</evidence>
<feature type="domain" description="ABC3 transporter permease C-terminal" evidence="12">
    <location>
        <begin position="232"/>
        <end position="343"/>
    </location>
</feature>
<dbReference type="AlphaFoldDB" id="A0A2X3VHS0"/>
<evidence type="ECO:0000256" key="7">
    <source>
        <dbReference type="ARBA" id="ARBA00022692"/>
    </source>
</evidence>
<evidence type="ECO:0000256" key="3">
    <source>
        <dbReference type="ARBA" id="ARBA00011131"/>
    </source>
</evidence>
<comment type="subcellular location">
    <subcellularLocation>
        <location evidence="1">Cell membrane</location>
        <topology evidence="1">Multi-pass membrane protein</topology>
    </subcellularLocation>
</comment>
<keyword evidence="8 11" id="KW-1133">Transmembrane helix</keyword>
<evidence type="ECO:0000256" key="8">
    <source>
        <dbReference type="ARBA" id="ARBA00022989"/>
    </source>
</evidence>
<evidence type="ECO:0000259" key="12">
    <source>
        <dbReference type="Pfam" id="PF02687"/>
    </source>
</evidence>
<dbReference type="Pfam" id="PF02687">
    <property type="entry name" value="FtsX"/>
    <property type="match status" value="1"/>
</dbReference>
<dbReference type="OrthoDB" id="384327at2"/>
<comment type="function">
    <text evidence="10">Part of the ABC transporter complex hrt involved in hemin import. Responsible for the translocation of the substrate across the membrane.</text>
</comment>